<evidence type="ECO:0000313" key="3">
    <source>
        <dbReference type="Proteomes" id="UP000828390"/>
    </source>
</evidence>
<comment type="caution">
    <text evidence="2">The sequence shown here is derived from an EMBL/GenBank/DDBJ whole genome shotgun (WGS) entry which is preliminary data.</text>
</comment>
<gene>
    <name evidence="2" type="ORF">DPMN_006322</name>
</gene>
<name>A0A9D4MUC7_DREPO</name>
<feature type="region of interest" description="Disordered" evidence="1">
    <location>
        <begin position="1"/>
        <end position="27"/>
    </location>
</feature>
<keyword evidence="3" id="KW-1185">Reference proteome</keyword>
<dbReference type="AlphaFoldDB" id="A0A9D4MUC7"/>
<protein>
    <submittedName>
        <fullName evidence="2">Uncharacterized protein</fullName>
    </submittedName>
</protein>
<reference evidence="2" key="2">
    <citation type="submission" date="2020-11" db="EMBL/GenBank/DDBJ databases">
        <authorList>
            <person name="McCartney M.A."/>
            <person name="Auch B."/>
            <person name="Kono T."/>
            <person name="Mallez S."/>
            <person name="Becker A."/>
            <person name="Gohl D.M."/>
            <person name="Silverstein K.A.T."/>
            <person name="Koren S."/>
            <person name="Bechman K.B."/>
            <person name="Herman A."/>
            <person name="Abrahante J.E."/>
            <person name="Garbe J."/>
        </authorList>
    </citation>
    <scope>NUCLEOTIDE SEQUENCE</scope>
    <source>
        <strain evidence="2">Duluth1</strain>
        <tissue evidence="2">Whole animal</tissue>
    </source>
</reference>
<dbReference type="Proteomes" id="UP000828390">
    <property type="component" value="Unassembled WGS sequence"/>
</dbReference>
<dbReference type="EMBL" id="JAIWYP010000001">
    <property type="protein sequence ID" value="KAH3882385.1"/>
    <property type="molecule type" value="Genomic_DNA"/>
</dbReference>
<sequence length="170" mass="18747">MHKEIDIAGTAASCTSSDLNANPKVKTESSINTNNLFIKTEADEFQNSVKNHSDDNGDKKLEDDTSETNGVMYSPDDSLVNRLIDELRDATKSLDSEVNSDVETEETELLNQPVGPGHTLTLKSSILVIWMHTIAHCLTSSQLGDLLTLINLHLMVSHPVFNSVHRFKKA</sequence>
<feature type="compositionally biased region" description="Basic and acidic residues" evidence="1">
    <location>
        <begin position="51"/>
        <end position="63"/>
    </location>
</feature>
<feature type="region of interest" description="Disordered" evidence="1">
    <location>
        <begin position="48"/>
        <end position="75"/>
    </location>
</feature>
<evidence type="ECO:0000313" key="2">
    <source>
        <dbReference type="EMBL" id="KAH3882385.1"/>
    </source>
</evidence>
<accession>A0A9D4MUC7</accession>
<proteinExistence type="predicted"/>
<evidence type="ECO:0000256" key="1">
    <source>
        <dbReference type="SAM" id="MobiDB-lite"/>
    </source>
</evidence>
<organism evidence="2 3">
    <name type="scientific">Dreissena polymorpha</name>
    <name type="common">Zebra mussel</name>
    <name type="synonym">Mytilus polymorpha</name>
    <dbReference type="NCBI Taxonomy" id="45954"/>
    <lineage>
        <taxon>Eukaryota</taxon>
        <taxon>Metazoa</taxon>
        <taxon>Spiralia</taxon>
        <taxon>Lophotrochozoa</taxon>
        <taxon>Mollusca</taxon>
        <taxon>Bivalvia</taxon>
        <taxon>Autobranchia</taxon>
        <taxon>Heteroconchia</taxon>
        <taxon>Euheterodonta</taxon>
        <taxon>Imparidentia</taxon>
        <taxon>Neoheterodontei</taxon>
        <taxon>Myida</taxon>
        <taxon>Dreissenoidea</taxon>
        <taxon>Dreissenidae</taxon>
        <taxon>Dreissena</taxon>
    </lineage>
</organism>
<reference evidence="2" key="1">
    <citation type="journal article" date="2019" name="bioRxiv">
        <title>The Genome of the Zebra Mussel, Dreissena polymorpha: A Resource for Invasive Species Research.</title>
        <authorList>
            <person name="McCartney M.A."/>
            <person name="Auch B."/>
            <person name="Kono T."/>
            <person name="Mallez S."/>
            <person name="Zhang Y."/>
            <person name="Obille A."/>
            <person name="Becker A."/>
            <person name="Abrahante J.E."/>
            <person name="Garbe J."/>
            <person name="Badalamenti J.P."/>
            <person name="Herman A."/>
            <person name="Mangelson H."/>
            <person name="Liachko I."/>
            <person name="Sullivan S."/>
            <person name="Sone E.D."/>
            <person name="Koren S."/>
            <person name="Silverstein K.A.T."/>
            <person name="Beckman K.B."/>
            <person name="Gohl D.M."/>
        </authorList>
    </citation>
    <scope>NUCLEOTIDE SEQUENCE</scope>
    <source>
        <strain evidence="2">Duluth1</strain>
        <tissue evidence="2">Whole animal</tissue>
    </source>
</reference>